<evidence type="ECO:0000313" key="11">
    <source>
        <dbReference type="Proteomes" id="UP000095598"/>
    </source>
</evidence>
<keyword evidence="7" id="KW-0418">Kinase</keyword>
<dbReference type="AlphaFoldDB" id="A0A173RH13"/>
<comment type="subcellular location">
    <subcellularLocation>
        <location evidence="1">Cytoplasm</location>
    </subcellularLocation>
</comment>
<evidence type="ECO:0000256" key="1">
    <source>
        <dbReference type="ARBA" id="ARBA00004496"/>
    </source>
</evidence>
<dbReference type="Proteomes" id="UP001644750">
    <property type="component" value="Unassembled WGS sequence"/>
</dbReference>
<keyword evidence="4 10" id="KW-0762">Sugar transport</keyword>
<dbReference type="Gene3D" id="3.40.35.10">
    <property type="entry name" value="Phosphotransferase system, sorbose subfamily IIB component"/>
    <property type="match status" value="1"/>
</dbReference>
<dbReference type="InterPro" id="IPR004720">
    <property type="entry name" value="PTS_IIB_sorbose-sp"/>
</dbReference>
<evidence type="ECO:0000313" key="10">
    <source>
        <dbReference type="EMBL" id="NSJ79669.1"/>
    </source>
</evidence>
<evidence type="ECO:0000256" key="3">
    <source>
        <dbReference type="ARBA" id="ARBA00022490"/>
    </source>
</evidence>
<keyword evidence="3" id="KW-0963">Cytoplasm</keyword>
<dbReference type="EMBL" id="JAAITB010000017">
    <property type="protein sequence ID" value="NSJ79669.1"/>
    <property type="molecule type" value="Genomic_DNA"/>
</dbReference>
<evidence type="ECO:0000313" key="12">
    <source>
        <dbReference type="Proteomes" id="UP001644750"/>
    </source>
</evidence>
<dbReference type="GO" id="GO:0009401">
    <property type="term" value="P:phosphoenolpyruvate-dependent sugar phosphotransferase system"/>
    <property type="evidence" value="ECO:0007669"/>
    <property type="project" value="UniProtKB-KW"/>
</dbReference>
<sequence>MSVSFLRIDDRMIHGQTVTRWSLEYPCDGLIAVNDKAATTDALKMAYKSASTKKTFVWTYEAWKKKNQKVLDSKDNYFLITKDPIQMKKILVDDGFVPSDVKKVIVGPCNDRPEAVKLGNNQSITQEEAEALEAISKAGYEIEFALIKEASIGTWDKFRGQFGFN</sequence>
<keyword evidence="2" id="KW-0813">Transport</keyword>
<dbReference type="EMBL" id="CYXT01000002">
    <property type="protein sequence ID" value="CUM77223.1"/>
    <property type="molecule type" value="Genomic_DNA"/>
</dbReference>
<dbReference type="SUPFAM" id="SSF52728">
    <property type="entry name" value="PTS IIb component"/>
    <property type="match status" value="1"/>
</dbReference>
<dbReference type="GO" id="GO:0016301">
    <property type="term" value="F:kinase activity"/>
    <property type="evidence" value="ECO:0007669"/>
    <property type="project" value="UniProtKB-KW"/>
</dbReference>
<dbReference type="InterPro" id="IPR036667">
    <property type="entry name" value="PTS_IIB_sorbose-sp_sf"/>
</dbReference>
<keyword evidence="6" id="KW-0598">Phosphotransferase system</keyword>
<name>A0A173RH13_ANAHA</name>
<evidence type="ECO:0000313" key="9">
    <source>
        <dbReference type="EMBL" id="CUM77223.1"/>
    </source>
</evidence>
<protein>
    <submittedName>
        <fullName evidence="9">EIIAB-Man</fullName>
    </submittedName>
    <submittedName>
        <fullName evidence="10">PTS sugar transporter subunit IIB</fullName>
    </submittedName>
</protein>
<keyword evidence="5" id="KW-0808">Transferase</keyword>
<evidence type="ECO:0000256" key="2">
    <source>
        <dbReference type="ARBA" id="ARBA00022448"/>
    </source>
</evidence>
<dbReference type="GO" id="GO:0005737">
    <property type="term" value="C:cytoplasm"/>
    <property type="evidence" value="ECO:0007669"/>
    <property type="project" value="UniProtKB-SubCell"/>
</dbReference>
<dbReference type="Proteomes" id="UP000095598">
    <property type="component" value="Unassembled WGS sequence"/>
</dbReference>
<reference evidence="10 12" key="2">
    <citation type="journal article" date="2020" name="Cell Host Microbe">
        <title>Functional and Genomic Variation between Human-Derived Isolates of Lachnospiraceae Reveals Inter- and Intra-Species Diversity.</title>
        <authorList>
            <person name="Sorbara M.T."/>
            <person name="Littmann E.R."/>
            <person name="Fontana E."/>
            <person name="Moody T.U."/>
            <person name="Kohout C.E."/>
            <person name="Gjonbalaj M."/>
            <person name="Eaton V."/>
            <person name="Seok R."/>
            <person name="Leiner I.M."/>
            <person name="Pamer E.G."/>
        </authorList>
    </citation>
    <scope>NUCLEOTIDE SEQUENCE [LARGE SCALE GENOMIC DNA]</scope>
    <source>
        <strain evidence="10 12">MSK.14.57</strain>
    </source>
</reference>
<evidence type="ECO:0000259" key="8">
    <source>
        <dbReference type="PROSITE" id="PS51101"/>
    </source>
</evidence>
<dbReference type="Pfam" id="PF03830">
    <property type="entry name" value="PTSIIB_sorb"/>
    <property type="match status" value="1"/>
</dbReference>
<dbReference type="GO" id="GO:0008982">
    <property type="term" value="F:protein-N(PI)-phosphohistidine-sugar phosphotransferase activity"/>
    <property type="evidence" value="ECO:0007669"/>
    <property type="project" value="InterPro"/>
</dbReference>
<gene>
    <name evidence="9" type="primary">manX_5</name>
    <name evidence="9" type="ORF">ERS852425_00517</name>
    <name evidence="10" type="ORF">G5A72_08750</name>
</gene>
<evidence type="ECO:0000256" key="4">
    <source>
        <dbReference type="ARBA" id="ARBA00022597"/>
    </source>
</evidence>
<evidence type="ECO:0000256" key="6">
    <source>
        <dbReference type="ARBA" id="ARBA00022683"/>
    </source>
</evidence>
<accession>A0A173RH13</accession>
<dbReference type="RefSeq" id="WP_009265456.1">
    <property type="nucleotide sequence ID" value="NZ_BAABXM010000001.1"/>
</dbReference>
<keyword evidence="12" id="KW-1185">Reference proteome</keyword>
<dbReference type="PROSITE" id="PS51101">
    <property type="entry name" value="PTS_EIIB_TYPE_4"/>
    <property type="match status" value="1"/>
</dbReference>
<evidence type="ECO:0000256" key="5">
    <source>
        <dbReference type="ARBA" id="ARBA00022679"/>
    </source>
</evidence>
<reference evidence="9 11" key="1">
    <citation type="submission" date="2015-09" db="EMBL/GenBank/DDBJ databases">
        <authorList>
            <consortium name="Pathogen Informatics"/>
        </authorList>
    </citation>
    <scope>NUCLEOTIDE SEQUENCE [LARGE SCALE GENOMIC DNA]</scope>
    <source>
        <strain evidence="9 11">2789STDY5608868</strain>
    </source>
</reference>
<evidence type="ECO:0000256" key="7">
    <source>
        <dbReference type="ARBA" id="ARBA00022777"/>
    </source>
</evidence>
<proteinExistence type="predicted"/>
<feature type="domain" description="PTS EIIB type-4" evidence="8">
    <location>
        <begin position="1"/>
        <end position="165"/>
    </location>
</feature>
<organism evidence="9 11">
    <name type="scientific">Anaerostipes hadrus</name>
    <dbReference type="NCBI Taxonomy" id="649756"/>
    <lineage>
        <taxon>Bacteria</taxon>
        <taxon>Bacillati</taxon>
        <taxon>Bacillota</taxon>
        <taxon>Clostridia</taxon>
        <taxon>Lachnospirales</taxon>
        <taxon>Lachnospiraceae</taxon>
        <taxon>Anaerostipes</taxon>
    </lineage>
</organism>
<reference evidence="10" key="3">
    <citation type="submission" date="2020-02" db="EMBL/GenBank/DDBJ databases">
        <authorList>
            <person name="Littmann E."/>
            <person name="Sorbara M."/>
        </authorList>
    </citation>
    <scope>NUCLEOTIDE SEQUENCE</scope>
    <source>
        <strain evidence="10">MSK.14.57</strain>
    </source>
</reference>